<evidence type="ECO:0000313" key="5">
    <source>
        <dbReference type="Proteomes" id="UP001590950"/>
    </source>
</evidence>
<dbReference type="InterPro" id="IPR031348">
    <property type="entry name" value="PigL_N"/>
</dbReference>
<evidence type="ECO:0000256" key="2">
    <source>
        <dbReference type="SAM" id="MobiDB-lite"/>
    </source>
</evidence>
<keyword evidence="1" id="KW-0175">Coiled coil</keyword>
<evidence type="ECO:0000256" key="1">
    <source>
        <dbReference type="SAM" id="Coils"/>
    </source>
</evidence>
<dbReference type="Pfam" id="PF17111">
    <property type="entry name" value="PigL_N"/>
    <property type="match status" value="1"/>
</dbReference>
<evidence type="ECO:0000313" key="4">
    <source>
        <dbReference type="EMBL" id="KAL2047721.1"/>
    </source>
</evidence>
<dbReference type="EMBL" id="JBEFKJ010000002">
    <property type="protein sequence ID" value="KAL2047721.1"/>
    <property type="molecule type" value="Genomic_DNA"/>
</dbReference>
<evidence type="ECO:0000259" key="3">
    <source>
        <dbReference type="Pfam" id="PF17111"/>
    </source>
</evidence>
<proteinExistence type="predicted"/>
<feature type="coiled-coil region" evidence="1">
    <location>
        <begin position="191"/>
        <end position="218"/>
    </location>
</feature>
<dbReference type="Proteomes" id="UP001590950">
    <property type="component" value="Unassembled WGS sequence"/>
</dbReference>
<protein>
    <recommendedName>
        <fullName evidence="3">Azaphilone pigments biosynthesis cluster protein L N-terminal domain-containing protein</fullName>
    </recommendedName>
</protein>
<comment type="caution">
    <text evidence="4">The sequence shown here is derived from an EMBL/GenBank/DDBJ whole genome shotgun (WGS) entry which is preliminary data.</text>
</comment>
<gene>
    <name evidence="4" type="ORF">N7G274_000763</name>
</gene>
<accession>A0ABR4AS96</accession>
<feature type="compositionally biased region" description="Basic residues" evidence="2">
    <location>
        <begin position="477"/>
        <end position="490"/>
    </location>
</feature>
<organism evidence="4 5">
    <name type="scientific">Stereocaulon virgatum</name>
    <dbReference type="NCBI Taxonomy" id="373712"/>
    <lineage>
        <taxon>Eukaryota</taxon>
        <taxon>Fungi</taxon>
        <taxon>Dikarya</taxon>
        <taxon>Ascomycota</taxon>
        <taxon>Pezizomycotina</taxon>
        <taxon>Lecanoromycetes</taxon>
        <taxon>OSLEUM clade</taxon>
        <taxon>Lecanoromycetidae</taxon>
        <taxon>Lecanorales</taxon>
        <taxon>Lecanorineae</taxon>
        <taxon>Stereocaulaceae</taxon>
        <taxon>Stereocaulon</taxon>
    </lineage>
</organism>
<keyword evidence="5" id="KW-1185">Reference proteome</keyword>
<name>A0ABR4AS96_9LECA</name>
<feature type="region of interest" description="Disordered" evidence="2">
    <location>
        <begin position="460"/>
        <end position="490"/>
    </location>
</feature>
<feature type="domain" description="Azaphilone pigments biosynthesis cluster protein L N-terminal" evidence="3">
    <location>
        <begin position="8"/>
        <end position="208"/>
    </location>
</feature>
<reference evidence="4 5" key="1">
    <citation type="submission" date="2024-09" db="EMBL/GenBank/DDBJ databases">
        <title>Rethinking Asexuality: The Enigmatic Case of Functional Sexual Genes in Lepraria (Stereocaulaceae).</title>
        <authorList>
            <person name="Doellman M."/>
            <person name="Sun Y."/>
            <person name="Barcenas-Pena A."/>
            <person name="Lumbsch H.T."/>
            <person name="Grewe F."/>
        </authorList>
    </citation>
    <scope>NUCLEOTIDE SEQUENCE [LARGE SCALE GENOMIC DNA]</scope>
    <source>
        <strain evidence="4 5">Mercado 3170</strain>
    </source>
</reference>
<feature type="compositionally biased region" description="Polar residues" evidence="2">
    <location>
        <begin position="461"/>
        <end position="470"/>
    </location>
</feature>
<sequence>MALEGMAALSLAGSIIQLVDFALKIGELTKAFRDNCGELPSDLQRIENLVNDVVPIARRLQDASTTSTNVLLQEQTLVSLLSGCIREAQEFKLILDSFKTTSQTGWTSFLLSLKATRRAGKIRNIEKTLESYKSAMTLRIAEASLARQEYTAELWNQNQTTRSLEFQTTSDALQRLETSVNASFENMEGQMYQISRQMENTRERADQARKEILKLQADHAAWVQDNHNLQRRLRSTHVGPRPMILQFQSMHRRRFRQSPRTKPTRTAAGQAIPISDQADRNQRQLAEREKAFCSINIIICLPVNASPGEMINSIKHILYASWMEVTRRIFATVPRIYRDLTNEEDNVSTIDPEQKTPTANAVLLAFLETHAEDAVLMDNHASLTLATDNSRERVDIDVTCACDFYWKGFSQQLLKINAQVPGYQSTECWQPAAMPLEKANPEHLLEYIPRTGAEHARKLSSAEQNTSFKQTDAAHVHKERRQRKRNSGKGTKRLIGTIRASIYRLFLSLLIVEIYSLLLQDYYALLGTSCNSCGVVARLFAWGARDRT</sequence>